<evidence type="ECO:0000313" key="3">
    <source>
        <dbReference type="EMBL" id="OAV90705.1"/>
    </source>
</evidence>
<evidence type="ECO:0000313" key="4">
    <source>
        <dbReference type="EnsemblFungi" id="PTTG_08080-t43_1-p1"/>
    </source>
</evidence>
<feature type="domain" description="GST C-terminal" evidence="2">
    <location>
        <begin position="82"/>
        <end position="206"/>
    </location>
</feature>
<organism evidence="3">
    <name type="scientific">Puccinia triticina (isolate 1-1 / race 1 (BBBD))</name>
    <name type="common">Brown leaf rust fungus</name>
    <dbReference type="NCBI Taxonomy" id="630390"/>
    <lineage>
        <taxon>Eukaryota</taxon>
        <taxon>Fungi</taxon>
        <taxon>Dikarya</taxon>
        <taxon>Basidiomycota</taxon>
        <taxon>Pucciniomycotina</taxon>
        <taxon>Pucciniomycetes</taxon>
        <taxon>Pucciniales</taxon>
        <taxon>Pucciniaceae</taxon>
        <taxon>Puccinia</taxon>
    </lineage>
</organism>
<evidence type="ECO:0000259" key="2">
    <source>
        <dbReference type="PROSITE" id="PS50405"/>
    </source>
</evidence>
<dbReference type="PROSITE" id="PS50404">
    <property type="entry name" value="GST_NTER"/>
    <property type="match status" value="1"/>
</dbReference>
<evidence type="ECO:0008006" key="6">
    <source>
        <dbReference type="Google" id="ProtNLM"/>
    </source>
</evidence>
<reference evidence="3" key="1">
    <citation type="submission" date="2009-11" db="EMBL/GenBank/DDBJ databases">
        <authorList>
            <consortium name="The Broad Institute Genome Sequencing Platform"/>
            <person name="Ward D."/>
            <person name="Feldgarden M."/>
            <person name="Earl A."/>
            <person name="Young S.K."/>
            <person name="Zeng Q."/>
            <person name="Koehrsen M."/>
            <person name="Alvarado L."/>
            <person name="Berlin A."/>
            <person name="Bochicchio J."/>
            <person name="Borenstein D."/>
            <person name="Chapman S.B."/>
            <person name="Chen Z."/>
            <person name="Engels R."/>
            <person name="Freedman E."/>
            <person name="Gellesch M."/>
            <person name="Goldberg J."/>
            <person name="Griggs A."/>
            <person name="Gujja S."/>
            <person name="Heilman E."/>
            <person name="Heiman D."/>
            <person name="Hepburn T."/>
            <person name="Howarth C."/>
            <person name="Jen D."/>
            <person name="Larson L."/>
            <person name="Lewis B."/>
            <person name="Mehta T."/>
            <person name="Park D."/>
            <person name="Pearson M."/>
            <person name="Roberts A."/>
            <person name="Saif S."/>
            <person name="Shea T."/>
            <person name="Shenoy N."/>
            <person name="Sisk P."/>
            <person name="Stolte C."/>
            <person name="Sykes S."/>
            <person name="Thomson T."/>
            <person name="Walk T."/>
            <person name="White J."/>
            <person name="Yandava C."/>
            <person name="Izard J."/>
            <person name="Baranova O.V."/>
            <person name="Blanton J.M."/>
            <person name="Tanner A.C."/>
            <person name="Dewhirst F.E."/>
            <person name="Haas B."/>
            <person name="Nusbaum C."/>
            <person name="Birren B."/>
        </authorList>
    </citation>
    <scope>NUCLEOTIDE SEQUENCE [LARGE SCALE GENOMIC DNA]</scope>
    <source>
        <strain evidence="3">1-1 BBBD Race 1</strain>
    </source>
</reference>
<dbReference type="FunFam" id="1.20.1050.10:FF:000055">
    <property type="entry name" value="Glutathione S-transferase"/>
    <property type="match status" value="1"/>
</dbReference>
<reference evidence="3" key="2">
    <citation type="submission" date="2016-05" db="EMBL/GenBank/DDBJ databases">
        <title>Comparative analysis highlights variable genome content of wheat rusts and divergence of the mating loci.</title>
        <authorList>
            <person name="Cuomo C.A."/>
            <person name="Bakkeren G."/>
            <person name="Szabo L."/>
            <person name="Khalil H."/>
            <person name="Joly D."/>
            <person name="Goldberg J."/>
            <person name="Young S."/>
            <person name="Zeng Q."/>
            <person name="Fellers J."/>
        </authorList>
    </citation>
    <scope>NUCLEOTIDE SEQUENCE [LARGE SCALE GENOMIC DNA]</scope>
    <source>
        <strain evidence="3">1-1 BBBD Race 1</strain>
    </source>
</reference>
<evidence type="ECO:0000259" key="1">
    <source>
        <dbReference type="PROSITE" id="PS50404"/>
    </source>
</evidence>
<dbReference type="SFLD" id="SFLDG00363">
    <property type="entry name" value="AMPS_(cytGST):_Alpha-__Mu-__Pi"/>
    <property type="match status" value="1"/>
</dbReference>
<name>A0A180GDI5_PUCT1</name>
<dbReference type="FunFam" id="3.40.30.10:FF:000608">
    <property type="entry name" value="Glutathione S-Transferase"/>
    <property type="match status" value="1"/>
</dbReference>
<gene>
    <name evidence="3" type="ORF">PTTG_08080</name>
</gene>
<dbReference type="PANTHER" id="PTHR11571">
    <property type="entry name" value="GLUTATHIONE S-TRANSFERASE"/>
    <property type="match status" value="1"/>
</dbReference>
<dbReference type="InterPro" id="IPR036282">
    <property type="entry name" value="Glutathione-S-Trfase_C_sf"/>
</dbReference>
<keyword evidence="5" id="KW-1185">Reference proteome</keyword>
<dbReference type="EMBL" id="ADAS02000095">
    <property type="protein sequence ID" value="OAV90705.1"/>
    <property type="molecule type" value="Genomic_DNA"/>
</dbReference>
<dbReference type="Gene3D" id="3.40.30.10">
    <property type="entry name" value="Glutaredoxin"/>
    <property type="match status" value="1"/>
</dbReference>
<sequence length="206" mass="23167">MPSYKLTYFDIKGGRGDSIRLAFHCGGIPFTDERLTREQFGERKESCPFGQLPTLTVDDKTVIPQEGAILRYIGRMTGTYSDDKEKALKQDVMMEFGDDLYSAASVFFAMDHAGKEMLKKNSIDERIPKMFGYLDKHLSNQGTTYSAGNDLSVADFKLYAALTLFKSGMLQGLSTDIVDNYSHVAKLYQAIEKHEKIASWKKSQAN</sequence>
<dbReference type="InterPro" id="IPR040079">
    <property type="entry name" value="Glutathione_S-Trfase"/>
</dbReference>
<dbReference type="PROSITE" id="PS50405">
    <property type="entry name" value="GST_CTER"/>
    <property type="match status" value="1"/>
</dbReference>
<proteinExistence type="predicted"/>
<dbReference type="Gene3D" id="1.20.1050.10">
    <property type="match status" value="1"/>
</dbReference>
<reference evidence="4" key="4">
    <citation type="submission" date="2025-05" db="UniProtKB">
        <authorList>
            <consortium name="EnsemblFungi"/>
        </authorList>
    </citation>
    <scope>IDENTIFICATION</scope>
    <source>
        <strain evidence="4">isolate 1-1 / race 1 (BBBD)</strain>
    </source>
</reference>
<dbReference type="Pfam" id="PF14497">
    <property type="entry name" value="GST_C_3"/>
    <property type="match status" value="1"/>
</dbReference>
<dbReference type="InterPro" id="IPR050213">
    <property type="entry name" value="GST_superfamily"/>
</dbReference>
<dbReference type="SFLD" id="SFLDG01205">
    <property type="entry name" value="AMPS.1"/>
    <property type="match status" value="1"/>
</dbReference>
<dbReference type="InterPro" id="IPR036249">
    <property type="entry name" value="Thioredoxin-like_sf"/>
</dbReference>
<dbReference type="AlphaFoldDB" id="A0A180GDI5"/>
<reference evidence="4 5" key="3">
    <citation type="journal article" date="2017" name="G3 (Bethesda)">
        <title>Comparative analysis highlights variable genome content of wheat rusts and divergence of the mating loci.</title>
        <authorList>
            <person name="Cuomo C.A."/>
            <person name="Bakkeren G."/>
            <person name="Khalil H.B."/>
            <person name="Panwar V."/>
            <person name="Joly D."/>
            <person name="Linning R."/>
            <person name="Sakthikumar S."/>
            <person name="Song X."/>
            <person name="Adiconis X."/>
            <person name="Fan L."/>
            <person name="Goldberg J.M."/>
            <person name="Levin J.Z."/>
            <person name="Young S."/>
            <person name="Zeng Q."/>
            <person name="Anikster Y."/>
            <person name="Bruce M."/>
            <person name="Wang M."/>
            <person name="Yin C."/>
            <person name="McCallum B."/>
            <person name="Szabo L.J."/>
            <person name="Hulbert S."/>
            <person name="Chen X."/>
            <person name="Fellers J.P."/>
        </authorList>
    </citation>
    <scope>NUCLEOTIDE SEQUENCE</scope>
    <source>
        <strain evidence="5">Isolate 1-1 / race 1 (BBBD)</strain>
        <strain evidence="4">isolate 1-1 / race 1 (BBBD)</strain>
    </source>
</reference>
<dbReference type="SUPFAM" id="SSF52833">
    <property type="entry name" value="Thioredoxin-like"/>
    <property type="match status" value="1"/>
</dbReference>
<dbReference type="STRING" id="630390.A0A180GDI5"/>
<dbReference type="InterPro" id="IPR004045">
    <property type="entry name" value="Glutathione_S-Trfase_N"/>
</dbReference>
<dbReference type="GO" id="GO:0006749">
    <property type="term" value="P:glutathione metabolic process"/>
    <property type="evidence" value="ECO:0007669"/>
    <property type="project" value="TreeGrafter"/>
</dbReference>
<feature type="domain" description="GST N-terminal" evidence="1">
    <location>
        <begin position="2"/>
        <end position="81"/>
    </location>
</feature>
<dbReference type="VEuPathDB" id="FungiDB:PTTG_08080"/>
<dbReference type="EnsemblFungi" id="PTTG_08080-t43_1">
    <property type="protein sequence ID" value="PTTG_08080-t43_1-p1"/>
    <property type="gene ID" value="PTTG_08080"/>
</dbReference>
<dbReference type="OrthoDB" id="414243at2759"/>
<dbReference type="Proteomes" id="UP000005240">
    <property type="component" value="Unassembled WGS sequence"/>
</dbReference>
<dbReference type="InterPro" id="IPR010987">
    <property type="entry name" value="Glutathione-S-Trfase_C-like"/>
</dbReference>
<dbReference type="InterPro" id="IPR004046">
    <property type="entry name" value="GST_C"/>
</dbReference>
<dbReference type="SFLD" id="SFLDS00019">
    <property type="entry name" value="Glutathione_Transferase_(cytos"/>
    <property type="match status" value="1"/>
</dbReference>
<dbReference type="SUPFAM" id="SSF47616">
    <property type="entry name" value="GST C-terminal domain-like"/>
    <property type="match status" value="1"/>
</dbReference>
<dbReference type="GO" id="GO:0004364">
    <property type="term" value="F:glutathione transferase activity"/>
    <property type="evidence" value="ECO:0007669"/>
    <property type="project" value="TreeGrafter"/>
</dbReference>
<dbReference type="CDD" id="cd03192">
    <property type="entry name" value="GST_C_Sigma_like"/>
    <property type="match status" value="1"/>
</dbReference>
<dbReference type="CDD" id="cd03039">
    <property type="entry name" value="GST_N_Sigma_like"/>
    <property type="match status" value="1"/>
</dbReference>
<evidence type="ECO:0000313" key="5">
    <source>
        <dbReference type="Proteomes" id="UP000005240"/>
    </source>
</evidence>
<protein>
    <recommendedName>
        <fullName evidence="6">Glutathione S-transferase</fullName>
    </recommendedName>
</protein>
<dbReference type="PANTHER" id="PTHR11571:SF252">
    <property type="entry name" value="GLUTATHIONE S-TRANSFERASE"/>
    <property type="match status" value="1"/>
</dbReference>
<accession>A0A180GDI5</accession>